<dbReference type="GO" id="GO:0008477">
    <property type="term" value="F:purine nucleosidase activity"/>
    <property type="evidence" value="ECO:0007669"/>
    <property type="project" value="TreeGrafter"/>
</dbReference>
<dbReference type="KEGG" id="ccho:CCHOA_08040"/>
<dbReference type="CDD" id="cd02651">
    <property type="entry name" value="nuc_hydro_IU_UC_XIUA"/>
    <property type="match status" value="1"/>
</dbReference>
<dbReference type="GO" id="GO:0045437">
    <property type="term" value="F:uridine nucleosidase activity"/>
    <property type="evidence" value="ECO:0007669"/>
    <property type="project" value="UniProtKB-ARBA"/>
</dbReference>
<dbReference type="InterPro" id="IPR036452">
    <property type="entry name" value="Ribo_hydro-like"/>
</dbReference>
<sequence>MVDAKKIILDCDPGRDDAVALMLAHADPRVELVGVSIVGGNLSLESCTNNALDVLKLLESPVKVFPGCDRPLQRPLECAENFHANGIEGLTHDPTLTAESSHGVDFIIDTVLHADPGTITLVATGPLTNLATAVQRSPEIVSRVAEVVLMGGAYNTGNCTPVAEFNIHTDPEAADVVFSQSWPVTMIGLDVTHRALVTTATQSAIAAIPTATATVADQILQAYRQAYKQWSDFDDPPLHDVCAVAYVADPTLFTTAQAPVRIELAGTYTAGMTVVDFRAFPQWPERHTVATGCDATRLFTTLQEALARCP</sequence>
<dbReference type="InterPro" id="IPR015910">
    <property type="entry name" value="I/U_nuclsd_hydro_CS"/>
</dbReference>
<evidence type="ECO:0000256" key="1">
    <source>
        <dbReference type="ARBA" id="ARBA00022801"/>
    </source>
</evidence>
<dbReference type="Pfam" id="PF01156">
    <property type="entry name" value="IU_nuc_hydro"/>
    <property type="match status" value="1"/>
</dbReference>
<accession>A0A3G6JBF9</accession>
<dbReference type="Gene3D" id="3.90.245.10">
    <property type="entry name" value="Ribonucleoside hydrolase-like"/>
    <property type="match status" value="1"/>
</dbReference>
<evidence type="ECO:0000256" key="2">
    <source>
        <dbReference type="ARBA" id="ARBA00023295"/>
    </source>
</evidence>
<dbReference type="EMBL" id="CP033896">
    <property type="protein sequence ID" value="AZA14000.1"/>
    <property type="molecule type" value="Genomic_DNA"/>
</dbReference>
<protein>
    <submittedName>
        <fullName evidence="4">Pyrimidine-specific ribonucleoside hydrolase RihB</fullName>
        <ecNumber evidence="4">3.2.2.8</ecNumber>
    </submittedName>
</protein>
<dbReference type="GO" id="GO:0006152">
    <property type="term" value="P:purine nucleoside catabolic process"/>
    <property type="evidence" value="ECO:0007669"/>
    <property type="project" value="TreeGrafter"/>
</dbReference>
<organism evidence="4 5">
    <name type="scientific">Corynebacterium choanae</name>
    <dbReference type="NCBI Taxonomy" id="1862358"/>
    <lineage>
        <taxon>Bacteria</taxon>
        <taxon>Bacillati</taxon>
        <taxon>Actinomycetota</taxon>
        <taxon>Actinomycetes</taxon>
        <taxon>Mycobacteriales</taxon>
        <taxon>Corynebacteriaceae</taxon>
        <taxon>Corynebacterium</taxon>
    </lineage>
</organism>
<evidence type="ECO:0000259" key="3">
    <source>
        <dbReference type="Pfam" id="PF01156"/>
    </source>
</evidence>
<dbReference type="GO" id="GO:0005829">
    <property type="term" value="C:cytosol"/>
    <property type="evidence" value="ECO:0007669"/>
    <property type="project" value="TreeGrafter"/>
</dbReference>
<keyword evidence="5" id="KW-1185">Reference proteome</keyword>
<dbReference type="RefSeq" id="WP_123928844.1">
    <property type="nucleotide sequence ID" value="NZ_CP033896.1"/>
</dbReference>
<gene>
    <name evidence="4" type="primary">rihB</name>
    <name evidence="4" type="ORF">CCHOA_08040</name>
</gene>
<dbReference type="InterPro" id="IPR001910">
    <property type="entry name" value="Inosine/uridine_hydrolase_dom"/>
</dbReference>
<reference evidence="4 5" key="1">
    <citation type="submission" date="2018-11" db="EMBL/GenBank/DDBJ databases">
        <authorList>
            <person name="Kleinhagauer T."/>
            <person name="Glaeser S.P."/>
            <person name="Spergser J."/>
            <person name="Ruckert C."/>
            <person name="Kaempfer P."/>
            <person name="Busse H.-J."/>
        </authorList>
    </citation>
    <scope>NUCLEOTIDE SEQUENCE [LARGE SCALE GENOMIC DNA]</scope>
    <source>
        <strain evidence="4 5">200CH</strain>
    </source>
</reference>
<evidence type="ECO:0000313" key="5">
    <source>
        <dbReference type="Proteomes" id="UP000269019"/>
    </source>
</evidence>
<evidence type="ECO:0000313" key="4">
    <source>
        <dbReference type="EMBL" id="AZA14000.1"/>
    </source>
</evidence>
<dbReference type="AlphaFoldDB" id="A0A3G6JBF9"/>
<dbReference type="SUPFAM" id="SSF53590">
    <property type="entry name" value="Nucleoside hydrolase"/>
    <property type="match status" value="1"/>
</dbReference>
<dbReference type="InterPro" id="IPR023186">
    <property type="entry name" value="IUNH"/>
</dbReference>
<keyword evidence="2 4" id="KW-0326">Glycosidase</keyword>
<dbReference type="PROSITE" id="PS01247">
    <property type="entry name" value="IUNH"/>
    <property type="match status" value="1"/>
</dbReference>
<dbReference type="PANTHER" id="PTHR12304">
    <property type="entry name" value="INOSINE-URIDINE PREFERRING NUCLEOSIDE HYDROLASE"/>
    <property type="match status" value="1"/>
</dbReference>
<dbReference type="PANTHER" id="PTHR12304:SF4">
    <property type="entry name" value="URIDINE NUCLEOSIDASE"/>
    <property type="match status" value="1"/>
</dbReference>
<proteinExistence type="predicted"/>
<dbReference type="OrthoDB" id="9797882at2"/>
<keyword evidence="1 4" id="KW-0378">Hydrolase</keyword>
<name>A0A3G6JBF9_9CORY</name>
<dbReference type="EC" id="3.2.2.8" evidence="4"/>
<feature type="domain" description="Inosine/uridine-preferring nucleoside hydrolase" evidence="3">
    <location>
        <begin position="7"/>
        <end position="299"/>
    </location>
</feature>
<dbReference type="Proteomes" id="UP000269019">
    <property type="component" value="Chromosome"/>
</dbReference>